<dbReference type="STRING" id="1447883.A0A2B7Z0H8"/>
<name>A0A2B7Z0H8_POLH7</name>
<feature type="binding site" evidence="2">
    <location>
        <position position="81"/>
    </location>
    <ligand>
        <name>a divalent metal cation</name>
        <dbReference type="ChEBI" id="CHEBI:60240"/>
        <label>1</label>
    </ligand>
</feature>
<dbReference type="EMBL" id="PDNA01000015">
    <property type="protein sequence ID" value="PGH26582.1"/>
    <property type="molecule type" value="Genomic_DNA"/>
</dbReference>
<feature type="binding site" evidence="2">
    <location>
        <position position="119"/>
    </location>
    <ligand>
        <name>a divalent metal cation</name>
        <dbReference type="ChEBI" id="CHEBI:60240"/>
        <label>1</label>
    </ligand>
</feature>
<comment type="caution">
    <text evidence="4">The sequence shown here is derived from an EMBL/GenBank/DDBJ whole genome shotgun (WGS) entry which is preliminary data.</text>
</comment>
<evidence type="ECO:0000313" key="5">
    <source>
        <dbReference type="Proteomes" id="UP000224634"/>
    </source>
</evidence>
<dbReference type="Proteomes" id="UP000224634">
    <property type="component" value="Unassembled WGS sequence"/>
</dbReference>
<dbReference type="OrthoDB" id="3345469at2759"/>
<keyword evidence="2" id="KW-0479">Metal-binding</keyword>
<feature type="binding site" evidence="2">
    <location>
        <position position="281"/>
    </location>
    <ligand>
        <name>a divalent metal cation</name>
        <dbReference type="ChEBI" id="CHEBI:60240"/>
        <label>1</label>
    </ligand>
</feature>
<keyword evidence="5" id="KW-1185">Reference proteome</keyword>
<evidence type="ECO:0000256" key="3">
    <source>
        <dbReference type="SAM" id="MobiDB-lite"/>
    </source>
</evidence>
<dbReference type="PANTHER" id="PTHR13799:SF13">
    <property type="entry name" value="NIF3-LIKE PROTEIN 1"/>
    <property type="match status" value="1"/>
</dbReference>
<dbReference type="Pfam" id="PF01784">
    <property type="entry name" value="DUF34_NIF3"/>
    <property type="match status" value="1"/>
</dbReference>
<protein>
    <submittedName>
        <fullName evidence="4">YbgI/family dinuclear metal center protein</fullName>
    </submittedName>
</protein>
<comment type="similarity">
    <text evidence="1">Belongs to the GTP cyclohydrolase I type 2/NIF3 family.</text>
</comment>
<proteinExistence type="inferred from homology"/>
<evidence type="ECO:0000256" key="2">
    <source>
        <dbReference type="PIRSR" id="PIRSR602678-1"/>
    </source>
</evidence>
<dbReference type="AlphaFoldDB" id="A0A2B7Z0H8"/>
<dbReference type="SUPFAM" id="SSF102705">
    <property type="entry name" value="NIF3 (NGG1p interacting factor 3)-like"/>
    <property type="match status" value="1"/>
</dbReference>
<dbReference type="Gene3D" id="3.40.1390.30">
    <property type="entry name" value="NIF3 (NGG1p interacting factor 3)-like"/>
    <property type="match status" value="1"/>
</dbReference>
<dbReference type="GO" id="GO:0046872">
    <property type="term" value="F:metal ion binding"/>
    <property type="evidence" value="ECO:0007669"/>
    <property type="project" value="UniProtKB-KW"/>
</dbReference>
<evidence type="ECO:0000256" key="1">
    <source>
        <dbReference type="ARBA" id="ARBA00006964"/>
    </source>
</evidence>
<gene>
    <name evidence="4" type="ORF">AJ80_01711</name>
</gene>
<evidence type="ECO:0000313" key="4">
    <source>
        <dbReference type="EMBL" id="PGH26582.1"/>
    </source>
</evidence>
<dbReference type="InterPro" id="IPR036069">
    <property type="entry name" value="DUF34/NIF3_sf"/>
</dbReference>
<feature type="binding site" evidence="2">
    <location>
        <position position="277"/>
    </location>
    <ligand>
        <name>a divalent metal cation</name>
        <dbReference type="ChEBI" id="CHEBI:60240"/>
        <label>1</label>
    </ligand>
</feature>
<dbReference type="FunFam" id="3.40.1390.30:FF:000001">
    <property type="entry name" value="GTP cyclohydrolase 1 type 2"/>
    <property type="match status" value="1"/>
</dbReference>
<organism evidence="4 5">
    <name type="scientific">Polytolypa hystricis (strain UAMH7299)</name>
    <dbReference type="NCBI Taxonomy" id="1447883"/>
    <lineage>
        <taxon>Eukaryota</taxon>
        <taxon>Fungi</taxon>
        <taxon>Dikarya</taxon>
        <taxon>Ascomycota</taxon>
        <taxon>Pezizomycotina</taxon>
        <taxon>Eurotiomycetes</taxon>
        <taxon>Eurotiomycetidae</taxon>
        <taxon>Onygenales</taxon>
        <taxon>Onygenales incertae sedis</taxon>
        <taxon>Polytolypa</taxon>
    </lineage>
</organism>
<sequence>MATSQGQTLSSPFTKAVVNSMRKLYPEALADKSFDNTGLLLEAPFHLAKRQRNSVLLTVDLTRAVADEAIERGDSIIVAYHPIIFRGLKSLTLGDPQQDTLLRLVQEGISVYSPHTAVDAVPGGMADWLCDVVTGPEAATHPSLSTTEKPPLPPRNVSDPPLHTRTTIYPNPSPPEGFETAGMGRLVTFQALQPLDSLIKRISSITQGVVGLPIAIPQGRNINDINISTVATCPGSGSSILMKSGQPVADLLLTGELSHHEALAAIERGSVVITLFHSNSERGYLDSVMRSRLQAAVEDEWDIVRAEWAGTTGTGDTVISGLLNDSSVAVDVSSEDRDPYQVIAL</sequence>
<reference evidence="4 5" key="1">
    <citation type="submission" date="2017-10" db="EMBL/GenBank/DDBJ databases">
        <title>Comparative genomics in systemic dimorphic fungi from Ajellomycetaceae.</title>
        <authorList>
            <person name="Munoz J.F."/>
            <person name="Mcewen J.G."/>
            <person name="Clay O.K."/>
            <person name="Cuomo C.A."/>
        </authorList>
    </citation>
    <scope>NUCLEOTIDE SEQUENCE [LARGE SCALE GENOMIC DNA]</scope>
    <source>
        <strain evidence="4 5">UAMH7299</strain>
    </source>
</reference>
<dbReference type="PANTHER" id="PTHR13799">
    <property type="entry name" value="NGG1 INTERACTING FACTOR 3"/>
    <property type="match status" value="1"/>
</dbReference>
<dbReference type="InterPro" id="IPR002678">
    <property type="entry name" value="DUF34/NIF3"/>
</dbReference>
<feature type="region of interest" description="Disordered" evidence="3">
    <location>
        <begin position="139"/>
        <end position="161"/>
    </location>
</feature>
<dbReference type="GO" id="GO:0005739">
    <property type="term" value="C:mitochondrion"/>
    <property type="evidence" value="ECO:0007669"/>
    <property type="project" value="TreeGrafter"/>
</dbReference>
<accession>A0A2B7Z0H8</accession>
<dbReference type="NCBIfam" id="TIGR00486">
    <property type="entry name" value="YbgI_SA1388"/>
    <property type="match status" value="1"/>
</dbReference>